<accession>A0A1M4XSJ4</accession>
<dbReference type="AlphaFoldDB" id="A0A1M4XSJ4"/>
<dbReference type="OrthoDB" id="7360750at2"/>
<dbReference type="EMBL" id="FQUP01000001">
    <property type="protein sequence ID" value="SHE96253.1"/>
    <property type="molecule type" value="Genomic_DNA"/>
</dbReference>
<protein>
    <submittedName>
        <fullName evidence="2">Uncharacterized protein</fullName>
    </submittedName>
</protein>
<keyword evidence="1" id="KW-0812">Transmembrane</keyword>
<reference evidence="2 3" key="1">
    <citation type="submission" date="2016-11" db="EMBL/GenBank/DDBJ databases">
        <authorList>
            <person name="Jaros S."/>
            <person name="Januszkiewicz K."/>
            <person name="Wedrychowicz H."/>
        </authorList>
    </citation>
    <scope>NUCLEOTIDE SEQUENCE [LARGE SCALE GENOMIC DNA]</scope>
    <source>
        <strain evidence="2 3">DSM 19436</strain>
    </source>
</reference>
<dbReference type="STRING" id="1122133.SAMN02745157_1326"/>
<gene>
    <name evidence="2" type="ORF">SAMN02745157_1326</name>
</gene>
<feature type="transmembrane region" description="Helical" evidence="1">
    <location>
        <begin position="88"/>
        <end position="110"/>
    </location>
</feature>
<dbReference type="RefSeq" id="WP_073051892.1">
    <property type="nucleotide sequence ID" value="NZ_FQUP01000001.1"/>
</dbReference>
<proteinExistence type="predicted"/>
<dbReference type="Proteomes" id="UP000184485">
    <property type="component" value="Unassembled WGS sequence"/>
</dbReference>
<keyword evidence="3" id="KW-1185">Reference proteome</keyword>
<name>A0A1M4XSJ4_9HYPH</name>
<evidence type="ECO:0000313" key="3">
    <source>
        <dbReference type="Proteomes" id="UP000184485"/>
    </source>
</evidence>
<organism evidence="2 3">
    <name type="scientific">Kaistia soli DSM 19436</name>
    <dbReference type="NCBI Taxonomy" id="1122133"/>
    <lineage>
        <taxon>Bacteria</taxon>
        <taxon>Pseudomonadati</taxon>
        <taxon>Pseudomonadota</taxon>
        <taxon>Alphaproteobacteria</taxon>
        <taxon>Hyphomicrobiales</taxon>
        <taxon>Kaistiaceae</taxon>
        <taxon>Kaistia</taxon>
    </lineage>
</organism>
<evidence type="ECO:0000256" key="1">
    <source>
        <dbReference type="SAM" id="Phobius"/>
    </source>
</evidence>
<keyword evidence="1" id="KW-1133">Transmembrane helix</keyword>
<keyword evidence="1" id="KW-0472">Membrane</keyword>
<sequence length="135" mass="13916">MTTDGGGLTRQQLADLLDRHGARPASWPAGMRDAAERLIAADPAARATFVAATSVDSAVHAMMQGEAAPPVRRVHAAYAQPVPSWRRLAGFGMAALAASLAIGFVVGTTLPSTDDDDGTDYTTIAVNDVDLGGVL</sequence>
<evidence type="ECO:0000313" key="2">
    <source>
        <dbReference type="EMBL" id="SHE96253.1"/>
    </source>
</evidence>